<dbReference type="EMBL" id="AICN01000056">
    <property type="protein sequence ID" value="EHS85814.1"/>
    <property type="molecule type" value="Genomic_DNA"/>
</dbReference>
<sequence>MKLTSNLKPARFTLSHQAQWFVFLGDALNSGMNLPQALAFSGRIFPKELDRFQKMERQLVQGGGLAETMKPWLRTDLYYQLKLAEQEGNLAGVVRQIGEFLTKQHQQRQKLRGLLQYPLLLLTVLGVFMMIMVHYVGPQLSSWQQGDWGIKPRILQILVMTVSAIMTILIWQGIVLLKMSRLERINWLCHLPVVGNYWRLYWHYYLVNVLGMMIAHGMSFQDIHRVTRQYDHQSMVYQVIQQLTRQTQRGQSIERVILKTIYLPDELASYFNRGLTTSELGDELLIYSRMLFQRFINQTERLLELVQPILFMLIAMIIGGMYLSLLLPIYHSLQSVN</sequence>
<comment type="caution">
    <text evidence="9">The sequence shown here is derived from an EMBL/GenBank/DDBJ whole genome shotgun (WGS) entry which is preliminary data.</text>
</comment>
<evidence type="ECO:0000256" key="7">
    <source>
        <dbReference type="SAM" id="Phobius"/>
    </source>
</evidence>
<feature type="transmembrane region" description="Helical" evidence="7">
    <location>
        <begin position="309"/>
        <end position="330"/>
    </location>
</feature>
<dbReference type="Proteomes" id="UP000004567">
    <property type="component" value="Unassembled WGS sequence"/>
</dbReference>
<dbReference type="Pfam" id="PF00482">
    <property type="entry name" value="T2SSF"/>
    <property type="match status" value="2"/>
</dbReference>
<dbReference type="OrthoDB" id="2145980at2"/>
<dbReference type="PATRIC" id="fig|1144300.3.peg.1287"/>
<proteinExistence type="inferred from homology"/>
<evidence type="ECO:0000256" key="4">
    <source>
        <dbReference type="ARBA" id="ARBA00022692"/>
    </source>
</evidence>
<dbReference type="PANTHER" id="PTHR30012">
    <property type="entry name" value="GENERAL SECRETION PATHWAY PROTEIN"/>
    <property type="match status" value="1"/>
</dbReference>
<dbReference type="Gene3D" id="1.20.81.30">
    <property type="entry name" value="Type II secretion system (T2SS), domain F"/>
    <property type="match status" value="1"/>
</dbReference>
<dbReference type="AlphaFoldDB" id="H4GK47"/>
<dbReference type="STRING" id="1144300.PS3_7296"/>
<gene>
    <name evidence="9" type="ORF">PS3_7296</name>
</gene>
<keyword evidence="3" id="KW-1003">Cell membrane</keyword>
<keyword evidence="6 7" id="KW-0472">Membrane</keyword>
<dbReference type="RefSeq" id="WP_007122430.1">
    <property type="nucleotide sequence ID" value="NZ_AICN01000056.1"/>
</dbReference>
<name>H4GK47_9LACO</name>
<comment type="subcellular location">
    <subcellularLocation>
        <location evidence="1">Cell membrane</location>
        <topology evidence="1">Multi-pass membrane protein</topology>
    </subcellularLocation>
</comment>
<organism evidence="9 10">
    <name type="scientific">Limosilactobacillus gastricus PS3</name>
    <dbReference type="NCBI Taxonomy" id="1144300"/>
    <lineage>
        <taxon>Bacteria</taxon>
        <taxon>Bacillati</taxon>
        <taxon>Bacillota</taxon>
        <taxon>Bacilli</taxon>
        <taxon>Lactobacillales</taxon>
        <taxon>Lactobacillaceae</taxon>
        <taxon>Limosilactobacillus</taxon>
    </lineage>
</organism>
<feature type="transmembrane region" description="Helical" evidence="7">
    <location>
        <begin position="114"/>
        <end position="137"/>
    </location>
</feature>
<feature type="transmembrane region" description="Helical" evidence="7">
    <location>
        <begin position="157"/>
        <end position="177"/>
    </location>
</feature>
<evidence type="ECO:0000256" key="3">
    <source>
        <dbReference type="ARBA" id="ARBA00022475"/>
    </source>
</evidence>
<evidence type="ECO:0000256" key="6">
    <source>
        <dbReference type="ARBA" id="ARBA00023136"/>
    </source>
</evidence>
<evidence type="ECO:0000259" key="8">
    <source>
        <dbReference type="Pfam" id="PF00482"/>
    </source>
</evidence>
<evidence type="ECO:0000313" key="9">
    <source>
        <dbReference type="EMBL" id="EHS85814.1"/>
    </source>
</evidence>
<dbReference type="InterPro" id="IPR042094">
    <property type="entry name" value="T2SS_GspF_sf"/>
</dbReference>
<evidence type="ECO:0000256" key="2">
    <source>
        <dbReference type="ARBA" id="ARBA00005745"/>
    </source>
</evidence>
<accession>H4GK47</accession>
<dbReference type="InterPro" id="IPR003004">
    <property type="entry name" value="GspF/PilC"/>
</dbReference>
<dbReference type="InterPro" id="IPR018076">
    <property type="entry name" value="T2SS_GspF_dom"/>
</dbReference>
<dbReference type="PANTHER" id="PTHR30012:SF0">
    <property type="entry name" value="TYPE II SECRETION SYSTEM PROTEIN F-RELATED"/>
    <property type="match status" value="1"/>
</dbReference>
<keyword evidence="5 7" id="KW-1133">Transmembrane helix</keyword>
<reference evidence="9 10" key="1">
    <citation type="journal article" date="2013" name="Genome Announc.">
        <title>Genome Sequence of Lactobacillus gastricus PS3, a Strain Isolated from Human Milk.</title>
        <authorList>
            <person name="Martin V."/>
            <person name="Cardenas N."/>
            <person name="Jimenez E."/>
            <person name="Maldonado A."/>
            <person name="Rodriguez J.M."/>
            <person name="Fernandez L."/>
        </authorList>
    </citation>
    <scope>NUCLEOTIDE SEQUENCE [LARGE SCALE GENOMIC DNA]</scope>
    <source>
        <strain evidence="9 10">PS3</strain>
    </source>
</reference>
<feature type="domain" description="Type II secretion system protein GspF" evidence="8">
    <location>
        <begin position="24"/>
        <end position="136"/>
    </location>
</feature>
<evidence type="ECO:0000256" key="1">
    <source>
        <dbReference type="ARBA" id="ARBA00004651"/>
    </source>
</evidence>
<feature type="domain" description="Type II secretion system protein GspF" evidence="8">
    <location>
        <begin position="208"/>
        <end position="328"/>
    </location>
</feature>
<comment type="similarity">
    <text evidence="2">Belongs to the GSP F family.</text>
</comment>
<evidence type="ECO:0000256" key="5">
    <source>
        <dbReference type="ARBA" id="ARBA00022989"/>
    </source>
</evidence>
<keyword evidence="4 7" id="KW-0812">Transmembrane</keyword>
<protein>
    <submittedName>
        <fullName evidence="9">Competence protein</fullName>
    </submittedName>
</protein>
<dbReference type="GO" id="GO:0005886">
    <property type="term" value="C:plasma membrane"/>
    <property type="evidence" value="ECO:0007669"/>
    <property type="project" value="UniProtKB-SubCell"/>
</dbReference>
<evidence type="ECO:0000313" key="10">
    <source>
        <dbReference type="Proteomes" id="UP000004567"/>
    </source>
</evidence>